<proteinExistence type="predicted"/>
<reference evidence="1 2" key="2">
    <citation type="journal article" date="2017" name="Front. Plant Sci.">
        <title>Gene Classification and Mining of Molecular Markers Useful in Red Clover (Trifolium pratense) Breeding.</title>
        <authorList>
            <person name="Istvanek J."/>
            <person name="Dluhosova J."/>
            <person name="Dluhos P."/>
            <person name="Patkova L."/>
            <person name="Nedelnik J."/>
            <person name="Repkova J."/>
        </authorList>
    </citation>
    <scope>NUCLEOTIDE SEQUENCE [LARGE SCALE GENOMIC DNA]</scope>
    <source>
        <strain evidence="2">cv. Tatra</strain>
        <tissue evidence="1">Young leaves</tissue>
    </source>
</reference>
<organism evidence="1 2">
    <name type="scientific">Trifolium pratense</name>
    <name type="common">Red clover</name>
    <dbReference type="NCBI Taxonomy" id="57577"/>
    <lineage>
        <taxon>Eukaryota</taxon>
        <taxon>Viridiplantae</taxon>
        <taxon>Streptophyta</taxon>
        <taxon>Embryophyta</taxon>
        <taxon>Tracheophyta</taxon>
        <taxon>Spermatophyta</taxon>
        <taxon>Magnoliopsida</taxon>
        <taxon>eudicotyledons</taxon>
        <taxon>Gunneridae</taxon>
        <taxon>Pentapetalae</taxon>
        <taxon>rosids</taxon>
        <taxon>fabids</taxon>
        <taxon>Fabales</taxon>
        <taxon>Fabaceae</taxon>
        <taxon>Papilionoideae</taxon>
        <taxon>50 kb inversion clade</taxon>
        <taxon>NPAAA clade</taxon>
        <taxon>Hologalegina</taxon>
        <taxon>IRL clade</taxon>
        <taxon>Trifolieae</taxon>
        <taxon>Trifolium</taxon>
    </lineage>
</organism>
<evidence type="ECO:0000313" key="2">
    <source>
        <dbReference type="Proteomes" id="UP000236291"/>
    </source>
</evidence>
<dbReference type="EMBL" id="ASHM01036832">
    <property type="protein sequence ID" value="PNX79885.1"/>
    <property type="molecule type" value="Genomic_DNA"/>
</dbReference>
<gene>
    <name evidence="1" type="ORF">L195_g035875</name>
</gene>
<sequence length="75" mass="8471">MKEGVIDVKELERRFLLVRMNEVSFFYAIVLDDGGIEVPAMYAGMAKIAEQPCAGDGGKERYAIDQARFRCLRLV</sequence>
<dbReference type="Proteomes" id="UP000236291">
    <property type="component" value="Unassembled WGS sequence"/>
</dbReference>
<reference evidence="1 2" key="1">
    <citation type="journal article" date="2014" name="Am. J. Bot.">
        <title>Genome assembly and annotation for red clover (Trifolium pratense; Fabaceae).</title>
        <authorList>
            <person name="Istvanek J."/>
            <person name="Jaros M."/>
            <person name="Krenek A."/>
            <person name="Repkova J."/>
        </authorList>
    </citation>
    <scope>NUCLEOTIDE SEQUENCE [LARGE SCALE GENOMIC DNA]</scope>
    <source>
        <strain evidence="2">cv. Tatra</strain>
        <tissue evidence="1">Young leaves</tissue>
    </source>
</reference>
<name>A0A2K3LMX0_TRIPR</name>
<evidence type="ECO:0000313" key="1">
    <source>
        <dbReference type="EMBL" id="PNX79885.1"/>
    </source>
</evidence>
<protein>
    <submittedName>
        <fullName evidence="1">Uncharacterized protein</fullName>
    </submittedName>
</protein>
<accession>A0A2K3LMX0</accession>
<dbReference type="AlphaFoldDB" id="A0A2K3LMX0"/>
<comment type="caution">
    <text evidence="1">The sequence shown here is derived from an EMBL/GenBank/DDBJ whole genome shotgun (WGS) entry which is preliminary data.</text>
</comment>